<name>A0A2T4DSL5_9BACT</name>
<evidence type="ECO:0000259" key="1">
    <source>
        <dbReference type="Pfam" id="PF13448"/>
    </source>
</evidence>
<reference evidence="2" key="1">
    <citation type="journal article" date="2014" name="Int. J. Syst. Evol. Microbiol.">
        <title>Complete genome of a new Firmicutes species belonging to the dominant human colonic microbiota ('Ruminococcus bicirculans') reveals two chromosomes and a selective capacity to utilize plant glucans.</title>
        <authorList>
            <consortium name="NISC Comparative Sequencing Program"/>
            <person name="Wegmann U."/>
            <person name="Louis P."/>
            <person name="Goesmann A."/>
            <person name="Henrissat B."/>
            <person name="Duncan S.H."/>
            <person name="Flint H.J."/>
        </authorList>
    </citation>
    <scope>NUCLEOTIDE SEQUENCE</scope>
    <source>
        <strain evidence="2">CGMCC 1.10832</strain>
    </source>
</reference>
<dbReference type="AlphaFoldDB" id="A0A2T4DSL5"/>
<evidence type="ECO:0000313" key="5">
    <source>
        <dbReference type="Proteomes" id="UP000636010"/>
    </source>
</evidence>
<dbReference type="PROSITE" id="PS51257">
    <property type="entry name" value="PROKAR_LIPOPROTEIN"/>
    <property type="match status" value="1"/>
</dbReference>
<organism evidence="3 4">
    <name type="scientific">Marivirga lumbricoides</name>
    <dbReference type="NCBI Taxonomy" id="1046115"/>
    <lineage>
        <taxon>Bacteria</taxon>
        <taxon>Pseudomonadati</taxon>
        <taxon>Bacteroidota</taxon>
        <taxon>Cytophagia</taxon>
        <taxon>Cytophagales</taxon>
        <taxon>Marivirgaceae</taxon>
        <taxon>Marivirga</taxon>
    </lineage>
</organism>
<sequence length="244" mass="27989">MKKATQRLMKQLFSIIALSLISTIFISCEKEEEKIEERPGKILPTVVKAEVLEEIDSIFPERTNFLESHPELFDVSAEKNIVLKKESEVFLTFVSEGAKYENTLGYYIYTPSEGTVQKSNLNLQVLFPNVSDDILDQGDMLQVGDSKYPAGTVIGFFLIVRGWNSEKVDFNRETFYTNTNFNLEQQQQHVLFTFQEFNEIVLAFEDIFTSDGGDKDFNDIIFTISDNKEKSTISNFDLTNVKSY</sequence>
<dbReference type="InterPro" id="IPR025193">
    <property type="entry name" value="DUF4114"/>
</dbReference>
<evidence type="ECO:0000313" key="4">
    <source>
        <dbReference type="Proteomes" id="UP000240608"/>
    </source>
</evidence>
<evidence type="ECO:0000313" key="2">
    <source>
        <dbReference type="EMBL" id="GGC22018.1"/>
    </source>
</evidence>
<evidence type="ECO:0000313" key="3">
    <source>
        <dbReference type="EMBL" id="PTB96787.1"/>
    </source>
</evidence>
<dbReference type="Pfam" id="PF13448">
    <property type="entry name" value="DUF4114"/>
    <property type="match status" value="1"/>
</dbReference>
<reference evidence="5" key="3">
    <citation type="journal article" date="2019" name="Int. J. Syst. Evol. Microbiol.">
        <title>The Global Catalogue of Microorganisms (GCM) 10K type strain sequencing project: providing services to taxonomists for standard genome sequencing and annotation.</title>
        <authorList>
            <consortium name="The Broad Institute Genomics Platform"/>
            <consortium name="The Broad Institute Genome Sequencing Center for Infectious Disease"/>
            <person name="Wu L."/>
            <person name="Ma J."/>
        </authorList>
    </citation>
    <scope>NUCLEOTIDE SEQUENCE [LARGE SCALE GENOMIC DNA]</scope>
    <source>
        <strain evidence="5">CGMCC 1.10832</strain>
    </source>
</reference>
<dbReference type="Proteomes" id="UP000240608">
    <property type="component" value="Unassembled WGS sequence"/>
</dbReference>
<proteinExistence type="predicted"/>
<accession>A0A2T4DSL5</accession>
<dbReference type="RefSeq" id="WP_188460145.1">
    <property type="nucleotide sequence ID" value="NZ_BAABHU010000001.1"/>
</dbReference>
<comment type="caution">
    <text evidence="3">The sequence shown here is derived from an EMBL/GenBank/DDBJ whole genome shotgun (WGS) entry which is preliminary data.</text>
</comment>
<protein>
    <recommendedName>
        <fullName evidence="1">DUF4114 domain-containing protein</fullName>
    </recommendedName>
</protein>
<dbReference type="Proteomes" id="UP000636010">
    <property type="component" value="Unassembled WGS sequence"/>
</dbReference>
<reference evidence="2" key="4">
    <citation type="submission" date="2024-05" db="EMBL/GenBank/DDBJ databases">
        <authorList>
            <person name="Sun Q."/>
            <person name="Zhou Y."/>
        </authorList>
    </citation>
    <scope>NUCLEOTIDE SEQUENCE</scope>
    <source>
        <strain evidence="2">CGMCC 1.10832</strain>
    </source>
</reference>
<reference evidence="3 4" key="2">
    <citation type="submission" date="2018-03" db="EMBL/GenBank/DDBJ databases">
        <title>Cross-interface Injection: A General Nanoliter Liquid Handling Method Applied to Single Cells Genome Amplification Automated Nanoliter Liquid Handling Applied to Single Cell Multiple Displacement Amplification.</title>
        <authorList>
            <person name="Yun J."/>
            <person name="Xu P."/>
            <person name="Xu J."/>
            <person name="Dai X."/>
            <person name="Wang Y."/>
            <person name="Zheng X."/>
            <person name="Cao C."/>
            <person name="Yi Q."/>
            <person name="Zhu Y."/>
            <person name="Wang L."/>
            <person name="Dong Z."/>
            <person name="Huang Y."/>
            <person name="Huang L."/>
            <person name="Du W."/>
        </authorList>
    </citation>
    <scope>NUCLEOTIDE SEQUENCE [LARGE SCALE GENOMIC DNA]</scope>
    <source>
        <strain evidence="3 4">Z-D1-2</strain>
    </source>
</reference>
<feature type="domain" description="DUF4114" evidence="1">
    <location>
        <begin position="149"/>
        <end position="225"/>
    </location>
</feature>
<gene>
    <name evidence="3" type="ORF">C9994_05845</name>
    <name evidence="2" type="ORF">GCM10011506_04110</name>
</gene>
<dbReference type="EMBL" id="BMEC01000001">
    <property type="protein sequence ID" value="GGC22018.1"/>
    <property type="molecule type" value="Genomic_DNA"/>
</dbReference>
<dbReference type="EMBL" id="PYVU01000036">
    <property type="protein sequence ID" value="PTB96787.1"/>
    <property type="molecule type" value="Genomic_DNA"/>
</dbReference>
<keyword evidence="5" id="KW-1185">Reference proteome</keyword>